<keyword evidence="1" id="KW-1133">Transmembrane helix</keyword>
<dbReference type="Pfam" id="PF16868">
    <property type="entry name" value="NMT1_3"/>
    <property type="match status" value="1"/>
</dbReference>
<keyword evidence="1" id="KW-0472">Membrane</keyword>
<feature type="transmembrane region" description="Helical" evidence="1">
    <location>
        <begin position="318"/>
        <end position="343"/>
    </location>
</feature>
<reference evidence="3" key="1">
    <citation type="submission" date="2016-10" db="EMBL/GenBank/DDBJ databases">
        <authorList>
            <person name="Varghese N."/>
            <person name="Submissions S."/>
        </authorList>
    </citation>
    <scope>NUCLEOTIDE SEQUENCE [LARGE SCALE GENOMIC DNA]</scope>
    <source>
        <strain evidence="3">CGMCC 1.9108</strain>
    </source>
</reference>
<keyword evidence="3" id="KW-1185">Reference proteome</keyword>
<gene>
    <name evidence="2" type="ORF">SAMN04488239_11630</name>
</gene>
<dbReference type="Gene3D" id="3.40.190.10">
    <property type="entry name" value="Periplasmic binding protein-like II"/>
    <property type="match status" value="2"/>
</dbReference>
<name>A0A1G7BAK8_9RHOB</name>
<accession>A0A1G7BAK8</accession>
<dbReference type="EMBL" id="FMZV01000016">
    <property type="protein sequence ID" value="SDE24002.1"/>
    <property type="molecule type" value="Genomic_DNA"/>
</dbReference>
<dbReference type="OrthoDB" id="237270at2"/>
<dbReference type="RefSeq" id="WP_093035408.1">
    <property type="nucleotide sequence ID" value="NZ_FMZV01000016.1"/>
</dbReference>
<dbReference type="SUPFAM" id="SSF53850">
    <property type="entry name" value="Periplasmic binding protein-like II"/>
    <property type="match status" value="1"/>
</dbReference>
<dbReference type="STRING" id="639004.SAMN04488239_11630"/>
<keyword evidence="1" id="KW-0812">Transmembrane</keyword>
<evidence type="ECO:0000256" key="1">
    <source>
        <dbReference type="SAM" id="Phobius"/>
    </source>
</evidence>
<dbReference type="PANTHER" id="PTHR42941:SF1">
    <property type="entry name" value="SLL1037 PROTEIN"/>
    <property type="match status" value="1"/>
</dbReference>
<dbReference type="Proteomes" id="UP000199628">
    <property type="component" value="Unassembled WGS sequence"/>
</dbReference>
<proteinExistence type="predicted"/>
<protein>
    <submittedName>
        <fullName evidence="2">TRAP-type uncharacterized transport system, substrate-binding protein</fullName>
    </submittedName>
</protein>
<evidence type="ECO:0000313" key="3">
    <source>
        <dbReference type="Proteomes" id="UP000199628"/>
    </source>
</evidence>
<dbReference type="InterPro" id="IPR011852">
    <property type="entry name" value="TRAP_TAXI"/>
</dbReference>
<sequence>MRAWLLICCAVVVAILWAIFAHLHPTDRIVMAAGPEIGAYAQIAGKYKEVLARDGIHLEIAYTAGSAENARLIAEGKVDAALLQGGIAVPSDTVEAVGTIFYEPVVFLIRRDAPIPRNPANWSGLRIASGMPGSGTEAAFRDFEAAVGLRHDANTHIQIPYSEAAGAVLRNEIDIAIFVAPVDAPYLIEAYGHLSLGVLPLDHVEAISRRMEYAEVVTVPAGGMSLAPVLPPVARTLVALEARLAVQDELHPALVNRLAMAAIELHGGRGIITDPGRFPSIEGTGLAVNNTARQLILEGPSTWHDWLPYWVAAQINRVLLLVLPFFFIVVPLLRLIPAAYAYVMRWRVWRYYPEIRRIEDELSNDPTPEGLSAMRARLAEVEERLAAMRLPTAYRQSQYDARLHLELVQKRLSEIRGDRVNSESVSTAP</sequence>
<dbReference type="AlphaFoldDB" id="A0A1G7BAK8"/>
<dbReference type="PANTHER" id="PTHR42941">
    <property type="entry name" value="SLL1037 PROTEIN"/>
    <property type="match status" value="1"/>
</dbReference>
<evidence type="ECO:0000313" key="2">
    <source>
        <dbReference type="EMBL" id="SDE24002.1"/>
    </source>
</evidence>
<organism evidence="2 3">
    <name type="scientific">Ruegeria marina</name>
    <dbReference type="NCBI Taxonomy" id="639004"/>
    <lineage>
        <taxon>Bacteria</taxon>
        <taxon>Pseudomonadati</taxon>
        <taxon>Pseudomonadota</taxon>
        <taxon>Alphaproteobacteria</taxon>
        <taxon>Rhodobacterales</taxon>
        <taxon>Roseobacteraceae</taxon>
        <taxon>Ruegeria</taxon>
    </lineage>
</organism>